<dbReference type="EMBL" id="JAODUO010000244">
    <property type="protein sequence ID" value="KAK2185149.1"/>
    <property type="molecule type" value="Genomic_DNA"/>
</dbReference>
<dbReference type="Gene3D" id="6.10.250.1770">
    <property type="match status" value="1"/>
</dbReference>
<evidence type="ECO:0000313" key="4">
    <source>
        <dbReference type="Proteomes" id="UP001209878"/>
    </source>
</evidence>
<feature type="non-terminal residue" evidence="3">
    <location>
        <position position="140"/>
    </location>
</feature>
<organism evidence="3 4">
    <name type="scientific">Ridgeia piscesae</name>
    <name type="common">Tubeworm</name>
    <dbReference type="NCBI Taxonomy" id="27915"/>
    <lineage>
        <taxon>Eukaryota</taxon>
        <taxon>Metazoa</taxon>
        <taxon>Spiralia</taxon>
        <taxon>Lophotrochozoa</taxon>
        <taxon>Annelida</taxon>
        <taxon>Polychaeta</taxon>
        <taxon>Sedentaria</taxon>
        <taxon>Canalipalpata</taxon>
        <taxon>Sabellida</taxon>
        <taxon>Siboglinidae</taxon>
        <taxon>Ridgeia</taxon>
    </lineage>
</organism>
<dbReference type="Proteomes" id="UP001209878">
    <property type="component" value="Unassembled WGS sequence"/>
</dbReference>
<dbReference type="PANTHER" id="PTHR13191">
    <property type="entry name" value="RIBOSOMAL RNA PROCESSING PROTEIN 7-RELATED"/>
    <property type="match status" value="1"/>
</dbReference>
<dbReference type="PANTHER" id="PTHR13191:SF0">
    <property type="entry name" value="RIBOSOMAL RNA-PROCESSING PROTEIN 7 HOMOLOG A-RELATED"/>
    <property type="match status" value="1"/>
</dbReference>
<evidence type="ECO:0000256" key="1">
    <source>
        <dbReference type="ARBA" id="ARBA00006110"/>
    </source>
</evidence>
<feature type="domain" description="Ribosomal RNA-processing protein 7 C-terminal" evidence="2">
    <location>
        <begin position="97"/>
        <end position="140"/>
    </location>
</feature>
<dbReference type="GO" id="GO:0034456">
    <property type="term" value="C:UTP-C complex"/>
    <property type="evidence" value="ECO:0007669"/>
    <property type="project" value="TreeGrafter"/>
</dbReference>
<dbReference type="AlphaFoldDB" id="A0AAD9UDA4"/>
<comment type="caution">
    <text evidence="3">The sequence shown here is derived from an EMBL/GenBank/DDBJ whole genome shotgun (WGS) entry which is preliminary data.</text>
</comment>
<protein>
    <recommendedName>
        <fullName evidence="2">Ribosomal RNA-processing protein 7 C-terminal domain-containing protein</fullName>
    </recommendedName>
</protein>
<dbReference type="GO" id="GO:0000028">
    <property type="term" value="P:ribosomal small subunit assembly"/>
    <property type="evidence" value="ECO:0007669"/>
    <property type="project" value="TreeGrafter"/>
</dbReference>
<gene>
    <name evidence="3" type="ORF">NP493_245g02015</name>
</gene>
<evidence type="ECO:0000259" key="2">
    <source>
        <dbReference type="Pfam" id="PF12923"/>
    </source>
</evidence>
<dbReference type="InterPro" id="IPR024326">
    <property type="entry name" value="RRP7_C"/>
</dbReference>
<sequence length="140" mass="16685">ECLERLFSGCGKVEAVHLHKNPGDTPSDTKRTSEFFSSHKDAFVKWCDAYRKQCPKLKLLQREIDDYMTEFDSKVEQDRQAAREAEGVPDDEGWVTELLNFYSFQMRETKREHITQLRQKFEEDKRRVADMRAARKFRPY</sequence>
<comment type="similarity">
    <text evidence="1">Belongs to the RRP7 family.</text>
</comment>
<dbReference type="CDD" id="cd12951">
    <property type="entry name" value="RRP7_Rrp7A"/>
    <property type="match status" value="1"/>
</dbReference>
<feature type="domain" description="Ribosomal RNA-processing protein 7 C-terminal" evidence="2">
    <location>
        <begin position="52"/>
        <end position="96"/>
    </location>
</feature>
<accession>A0AAD9UDA4</accession>
<evidence type="ECO:0000313" key="3">
    <source>
        <dbReference type="EMBL" id="KAK2185149.1"/>
    </source>
</evidence>
<dbReference type="InterPro" id="IPR040446">
    <property type="entry name" value="RRP7"/>
</dbReference>
<keyword evidence="4" id="KW-1185">Reference proteome</keyword>
<dbReference type="Pfam" id="PF12923">
    <property type="entry name" value="RRP7"/>
    <property type="match status" value="2"/>
</dbReference>
<name>A0AAD9UDA4_RIDPI</name>
<reference evidence="3" key="1">
    <citation type="journal article" date="2023" name="Mol. Biol. Evol.">
        <title>Third-Generation Sequencing Reveals the Adaptive Role of the Epigenome in Three Deep-Sea Polychaetes.</title>
        <authorList>
            <person name="Perez M."/>
            <person name="Aroh O."/>
            <person name="Sun Y."/>
            <person name="Lan Y."/>
            <person name="Juniper S.K."/>
            <person name="Young C.R."/>
            <person name="Angers B."/>
            <person name="Qian P.Y."/>
        </authorList>
    </citation>
    <scope>NUCLEOTIDE SEQUENCE</scope>
    <source>
        <strain evidence="3">R07B-5</strain>
    </source>
</reference>
<dbReference type="GO" id="GO:0032545">
    <property type="term" value="C:CURI complex"/>
    <property type="evidence" value="ECO:0007669"/>
    <property type="project" value="TreeGrafter"/>
</dbReference>
<dbReference type="GO" id="GO:0006364">
    <property type="term" value="P:rRNA processing"/>
    <property type="evidence" value="ECO:0007669"/>
    <property type="project" value="TreeGrafter"/>
</dbReference>
<proteinExistence type="inferred from homology"/>